<feature type="signal peptide" evidence="4">
    <location>
        <begin position="1"/>
        <end position="19"/>
    </location>
</feature>
<feature type="chain" id="PRO_5041352542" evidence="4">
    <location>
        <begin position="20"/>
        <end position="397"/>
    </location>
</feature>
<gene>
    <name evidence="6" type="ORF">ColSpa_00569</name>
</gene>
<keyword evidence="2" id="KW-0285">Flavoprotein</keyword>
<evidence type="ECO:0000256" key="4">
    <source>
        <dbReference type="SAM" id="SignalP"/>
    </source>
</evidence>
<comment type="caution">
    <text evidence="6">The sequence shown here is derived from an EMBL/GenBank/DDBJ whole genome shotgun (WGS) entry which is preliminary data.</text>
</comment>
<evidence type="ECO:0000256" key="2">
    <source>
        <dbReference type="ARBA" id="ARBA00022630"/>
    </source>
</evidence>
<dbReference type="InterPro" id="IPR023753">
    <property type="entry name" value="FAD/NAD-binding_dom"/>
</dbReference>
<dbReference type="AlphaFoldDB" id="A0AA37NXT0"/>
<dbReference type="GeneID" id="73321371"/>
<evidence type="ECO:0000313" key="6">
    <source>
        <dbReference type="EMBL" id="GKT40388.1"/>
    </source>
</evidence>
<evidence type="ECO:0000313" key="7">
    <source>
        <dbReference type="Proteomes" id="UP001055115"/>
    </source>
</evidence>
<keyword evidence="7" id="KW-1185">Reference proteome</keyword>
<accession>A0AA37NXT0</accession>
<evidence type="ECO:0000259" key="5">
    <source>
        <dbReference type="Pfam" id="PF07992"/>
    </source>
</evidence>
<organism evidence="6 7">
    <name type="scientific">Colletotrichum spaethianum</name>
    <dbReference type="NCBI Taxonomy" id="700344"/>
    <lineage>
        <taxon>Eukaryota</taxon>
        <taxon>Fungi</taxon>
        <taxon>Dikarya</taxon>
        <taxon>Ascomycota</taxon>
        <taxon>Pezizomycotina</taxon>
        <taxon>Sordariomycetes</taxon>
        <taxon>Hypocreomycetidae</taxon>
        <taxon>Glomerellales</taxon>
        <taxon>Glomerellaceae</taxon>
        <taxon>Colletotrichum</taxon>
        <taxon>Colletotrichum spaethianum species complex</taxon>
    </lineage>
</organism>
<dbReference type="Pfam" id="PF07992">
    <property type="entry name" value="Pyr_redox_2"/>
    <property type="match status" value="1"/>
</dbReference>
<dbReference type="Proteomes" id="UP001055115">
    <property type="component" value="Unassembled WGS sequence"/>
</dbReference>
<reference evidence="6 7" key="1">
    <citation type="submission" date="2022-03" db="EMBL/GenBank/DDBJ databases">
        <title>Genome data of Colletotrichum spp.</title>
        <authorList>
            <person name="Utami Y.D."/>
            <person name="Hiruma K."/>
        </authorList>
    </citation>
    <scope>NUCLEOTIDE SEQUENCE [LARGE SCALE GENOMIC DNA]</scope>
    <source>
        <strain evidence="6 7">MAFF 239500</strain>
    </source>
</reference>
<dbReference type="PRINTS" id="PR00469">
    <property type="entry name" value="PNDRDTASEII"/>
</dbReference>
<evidence type="ECO:0000256" key="1">
    <source>
        <dbReference type="ARBA" id="ARBA00009333"/>
    </source>
</evidence>
<proteinExistence type="inferred from homology"/>
<evidence type="ECO:0000256" key="3">
    <source>
        <dbReference type="ARBA" id="ARBA00023002"/>
    </source>
</evidence>
<dbReference type="PANTHER" id="PTHR48105">
    <property type="entry name" value="THIOREDOXIN REDUCTASE 1-RELATED-RELATED"/>
    <property type="match status" value="1"/>
</dbReference>
<dbReference type="InterPro" id="IPR036188">
    <property type="entry name" value="FAD/NAD-bd_sf"/>
</dbReference>
<sequence length="397" mass="43242">MKFSLSSLLLSAASSLVLALPIDEVIVYDAIIVGGGPAGLSVASALGRVRRRTLLIDSGEYRNAPTRHMHDVLGFDGVTPAWYRYAAREQISHYDSITLTNGTVTKIAGNDADKFIVTTNLANNSVKNVHARKVILATGLKDDLPNTPGFWENWGKGIYWCPWCDGNEHADQPLGLLAGSFDDLPSLAREILTLNTDLIAFANGTDTPEARAKTETKNPKFQEYLDLHNVTIENRTITGFTRLKDGGDPAHDPSLPTAPELDLFSVNFTTGDPVQRAAFFVSFPDEQRSKIGEEAGVQLWGGRLATDVSKGYATNVPGIYAVGDANSDNSTNVPHALYTGKRAAVFLHVRLAKEDQAKETGVNVTALRRELELEERSIWDVANGQPGELLYAGEYDQ</sequence>
<protein>
    <submittedName>
        <fullName evidence="6">THOC5 family protein</fullName>
    </submittedName>
</protein>
<feature type="domain" description="FAD/NAD(P)-binding" evidence="5">
    <location>
        <begin position="28"/>
        <end position="166"/>
    </location>
</feature>
<dbReference type="Gene3D" id="3.50.50.60">
    <property type="entry name" value="FAD/NAD(P)-binding domain"/>
    <property type="match status" value="2"/>
</dbReference>
<dbReference type="GO" id="GO:0016491">
    <property type="term" value="F:oxidoreductase activity"/>
    <property type="evidence" value="ECO:0007669"/>
    <property type="project" value="UniProtKB-KW"/>
</dbReference>
<keyword evidence="4" id="KW-0732">Signal</keyword>
<comment type="similarity">
    <text evidence="1">Belongs to the class-II pyridine nucleotide-disulfide oxidoreductase family.</text>
</comment>
<keyword evidence="3" id="KW-0560">Oxidoreductase</keyword>
<dbReference type="PRINTS" id="PR00368">
    <property type="entry name" value="FADPNR"/>
</dbReference>
<dbReference type="RefSeq" id="XP_049122738.1">
    <property type="nucleotide sequence ID" value="XM_049266781.1"/>
</dbReference>
<dbReference type="SUPFAM" id="SSF51905">
    <property type="entry name" value="FAD/NAD(P)-binding domain"/>
    <property type="match status" value="1"/>
</dbReference>
<dbReference type="InterPro" id="IPR050097">
    <property type="entry name" value="Ferredoxin-NADP_redctase_2"/>
</dbReference>
<name>A0AA37NXT0_9PEZI</name>
<dbReference type="GO" id="GO:0097237">
    <property type="term" value="P:cellular response to toxic substance"/>
    <property type="evidence" value="ECO:0007669"/>
    <property type="project" value="UniProtKB-ARBA"/>
</dbReference>
<dbReference type="EMBL" id="BQXU01000001">
    <property type="protein sequence ID" value="GKT40388.1"/>
    <property type="molecule type" value="Genomic_DNA"/>
</dbReference>